<dbReference type="STRING" id="448386.A0A2V3INV4"/>
<sequence>MAEVPREAVEFARRLVRAFYPDEFVVLMDAVLRQNNFVSHRDLAHRLRMQPKEMRQVLVRMEHARLMHRDKREQKRITIRDGKKQTRAIQTDYWYVPLAEMVDAFMYRVWRITKELDEKRRNVAERQKYICTRCGAEFQLIDILAGSRPDGQFECTNMNARALPCGGLIREQDNSAQIREMERLRNMIEDELRTLRERADHCSRLEIPRHPLEGADEKTWGEHVPETVGAHGERVDEDGIDLQLKGEHGEGKNDPDVMVIEPIPRERKDDAFIPEKPSWFKEGGGEEEEEWDDTEQHVLDNKAGTAASFAREEDEKAYYDMYVQQIYGTATPSQDADASKTANEAAVDLDGEDEVVEVVAENEKETTEGAQAEDDKQDAMVSVAGKMTKLSEVTTEMEEQMTAEEYAAYFALSQPNNSADEDDDEFE</sequence>
<keyword evidence="2" id="KW-0396">Initiation factor</keyword>
<evidence type="ECO:0000313" key="3">
    <source>
        <dbReference type="Proteomes" id="UP000247409"/>
    </source>
</evidence>
<gene>
    <name evidence="2" type="ORF">BWQ96_06497</name>
</gene>
<dbReference type="GO" id="GO:0005673">
    <property type="term" value="C:transcription factor TFIIE complex"/>
    <property type="evidence" value="ECO:0007669"/>
    <property type="project" value="TreeGrafter"/>
</dbReference>
<feature type="domain" description="Transcription initiation factor IIE subunit alpha N-terminal" evidence="1">
    <location>
        <begin position="22"/>
        <end position="183"/>
    </location>
</feature>
<organism evidence="2 3">
    <name type="scientific">Gracilariopsis chorda</name>
    <dbReference type="NCBI Taxonomy" id="448386"/>
    <lineage>
        <taxon>Eukaryota</taxon>
        <taxon>Rhodophyta</taxon>
        <taxon>Florideophyceae</taxon>
        <taxon>Rhodymeniophycidae</taxon>
        <taxon>Gracilariales</taxon>
        <taxon>Gracilariaceae</taxon>
        <taxon>Gracilariopsis</taxon>
    </lineage>
</organism>
<dbReference type="InterPro" id="IPR024550">
    <property type="entry name" value="TFIIEa/SarR/Rpc3_HTH_dom"/>
</dbReference>
<evidence type="ECO:0000313" key="2">
    <source>
        <dbReference type="EMBL" id="PXF43765.1"/>
    </source>
</evidence>
<dbReference type="GO" id="GO:0003743">
    <property type="term" value="F:translation initiation factor activity"/>
    <property type="evidence" value="ECO:0007669"/>
    <property type="project" value="UniProtKB-KW"/>
</dbReference>
<comment type="caution">
    <text evidence="2">The sequence shown here is derived from an EMBL/GenBank/DDBJ whole genome shotgun (WGS) entry which is preliminary data.</text>
</comment>
<dbReference type="PANTHER" id="PTHR13097:SF7">
    <property type="entry name" value="GENERAL TRANSCRIPTION FACTOR IIE SUBUNIT 1"/>
    <property type="match status" value="1"/>
</dbReference>
<keyword evidence="3" id="KW-1185">Reference proteome</keyword>
<keyword evidence="2" id="KW-0648">Protein biosynthesis</keyword>
<reference evidence="2 3" key="1">
    <citation type="journal article" date="2018" name="Mol. Biol. Evol.">
        <title>Analysis of the draft genome of the red seaweed Gracilariopsis chorda provides insights into genome size evolution in Rhodophyta.</title>
        <authorList>
            <person name="Lee J."/>
            <person name="Yang E.C."/>
            <person name="Graf L."/>
            <person name="Yang J.H."/>
            <person name="Qiu H."/>
            <person name="Zel Zion U."/>
            <person name="Chan C.X."/>
            <person name="Stephens T.G."/>
            <person name="Weber A.P.M."/>
            <person name="Boo G.H."/>
            <person name="Boo S.M."/>
            <person name="Kim K.M."/>
            <person name="Shin Y."/>
            <person name="Jung M."/>
            <person name="Lee S.J."/>
            <person name="Yim H.S."/>
            <person name="Lee J.H."/>
            <person name="Bhattacharya D."/>
            <person name="Yoon H.S."/>
        </authorList>
    </citation>
    <scope>NUCLEOTIDE SEQUENCE [LARGE SCALE GENOMIC DNA]</scope>
    <source>
        <strain evidence="2 3">SKKU-2015</strain>
        <tissue evidence="2">Whole body</tissue>
    </source>
</reference>
<dbReference type="AlphaFoldDB" id="A0A2V3INV4"/>
<name>A0A2V3INV4_9FLOR</name>
<dbReference type="InterPro" id="IPR002853">
    <property type="entry name" value="TFIIE_asu"/>
</dbReference>
<dbReference type="Pfam" id="PF02002">
    <property type="entry name" value="TFIIE_alpha"/>
    <property type="match status" value="1"/>
</dbReference>
<accession>A0A2V3INV4</accession>
<dbReference type="InterPro" id="IPR039997">
    <property type="entry name" value="TFE"/>
</dbReference>
<evidence type="ECO:0000259" key="1">
    <source>
        <dbReference type="SMART" id="SM00531"/>
    </source>
</evidence>
<dbReference type="Proteomes" id="UP000247409">
    <property type="component" value="Unassembled WGS sequence"/>
</dbReference>
<protein>
    <submittedName>
        <fullName evidence="2">Transcription initiation factor IIE subunit alpha</fullName>
    </submittedName>
</protein>
<proteinExistence type="predicted"/>
<dbReference type="PANTHER" id="PTHR13097">
    <property type="entry name" value="TRANSCRIPTION INITIATION FACTOR IIE, ALPHA SUBUNIT"/>
    <property type="match status" value="1"/>
</dbReference>
<dbReference type="SMART" id="SM00531">
    <property type="entry name" value="TFIIE"/>
    <property type="match status" value="1"/>
</dbReference>
<dbReference type="EMBL" id="NBIV01000112">
    <property type="protein sequence ID" value="PXF43765.1"/>
    <property type="molecule type" value="Genomic_DNA"/>
</dbReference>
<dbReference type="GO" id="GO:0006367">
    <property type="term" value="P:transcription initiation at RNA polymerase II promoter"/>
    <property type="evidence" value="ECO:0007669"/>
    <property type="project" value="InterPro"/>
</dbReference>
<dbReference type="OrthoDB" id="361102at2759"/>